<sequence>MVDYYEVLGVQRHASAEDIKKAYRKLALKWHPDKNPENKEEAERKFKQVAEAYEVLSDAKKRDIYDKYGKEGLNGGSGGGSHFDSPFEFGFTFRNPDDVFREFFGGRDPFSFDLFGFEEAASEELEPEEEAVEDSQSDEDSEALDVISSEELELLSDTEPSEGCSGGGGGSPSEDLEFVSSEDEAQASPGDPEELIEELLGEELPGEDGGPELLALLAPLPPLPRGTGLHPFEDFFGNRRTPRGSRSRGTGSFFSAFSGFPPFGGGFSSFDTGFTSFGSLGHGGLTSFSSTAFGGSGMGNYKSISTSTKMVNGRKITTKRIVENGQERVEVEEDGQLKSLTINGKEQLLRLDNK</sequence>
<dbReference type="InterPro" id="IPR036869">
    <property type="entry name" value="J_dom_sf"/>
</dbReference>
<organism evidence="4 5">
    <name type="scientific">Sus scrofa</name>
    <name type="common">Pig</name>
    <dbReference type="NCBI Taxonomy" id="9823"/>
    <lineage>
        <taxon>Eukaryota</taxon>
        <taxon>Metazoa</taxon>
        <taxon>Chordata</taxon>
        <taxon>Craniata</taxon>
        <taxon>Vertebrata</taxon>
        <taxon>Euteleostomi</taxon>
        <taxon>Mammalia</taxon>
        <taxon>Eutheria</taxon>
        <taxon>Laurasiatheria</taxon>
        <taxon>Artiodactyla</taxon>
        <taxon>Suina</taxon>
        <taxon>Suidae</taxon>
        <taxon>Sus</taxon>
    </lineage>
</organism>
<dbReference type="Gene3D" id="1.10.287.110">
    <property type="entry name" value="DnaJ domain"/>
    <property type="match status" value="1"/>
</dbReference>
<proteinExistence type="predicted"/>
<evidence type="ECO:0000256" key="2">
    <source>
        <dbReference type="SAM" id="MobiDB-lite"/>
    </source>
</evidence>
<protein>
    <submittedName>
        <fullName evidence="4">DnaJ heat shock protein family (Hsp40) member B6</fullName>
    </submittedName>
</protein>
<dbReference type="Pfam" id="PF00226">
    <property type="entry name" value="DnaJ"/>
    <property type="match status" value="1"/>
</dbReference>
<reference evidence="4" key="1">
    <citation type="submission" date="2025-08" db="UniProtKB">
        <authorList>
            <consortium name="Ensembl"/>
        </authorList>
    </citation>
    <scope>IDENTIFICATION</scope>
</reference>
<name>A0A8D0RPT0_PIG</name>
<keyword evidence="1" id="KW-0143">Chaperone</keyword>
<gene>
    <name evidence="4" type="primary">DNAJB6</name>
</gene>
<dbReference type="PROSITE" id="PS00636">
    <property type="entry name" value="DNAJ_1"/>
    <property type="match status" value="1"/>
</dbReference>
<dbReference type="PANTHER" id="PTHR45168">
    <property type="entry name" value="DNAJ HOMOLOG SUBFAMILY B MEMBER 2"/>
    <property type="match status" value="1"/>
</dbReference>
<feature type="region of interest" description="Disordered" evidence="2">
    <location>
        <begin position="121"/>
        <end position="192"/>
    </location>
</feature>
<accession>A0A8D0RPT0</accession>
<dbReference type="GO" id="GO:0030544">
    <property type="term" value="F:Hsp70 protein binding"/>
    <property type="evidence" value="ECO:0007669"/>
    <property type="project" value="InterPro"/>
</dbReference>
<dbReference type="SUPFAM" id="SSF46565">
    <property type="entry name" value="Chaperone J-domain"/>
    <property type="match status" value="1"/>
</dbReference>
<evidence type="ECO:0000313" key="5">
    <source>
        <dbReference type="Proteomes" id="UP000694727"/>
    </source>
</evidence>
<dbReference type="AlphaFoldDB" id="A0A8D0RPT0"/>
<evidence type="ECO:0000259" key="3">
    <source>
        <dbReference type="PROSITE" id="PS50076"/>
    </source>
</evidence>
<feature type="compositionally biased region" description="Acidic residues" evidence="2">
    <location>
        <begin position="121"/>
        <end position="160"/>
    </location>
</feature>
<dbReference type="SMART" id="SM00271">
    <property type="entry name" value="DnaJ"/>
    <property type="match status" value="1"/>
</dbReference>
<dbReference type="InterPro" id="IPR018253">
    <property type="entry name" value="DnaJ_domain_CS"/>
</dbReference>
<feature type="domain" description="J" evidence="3">
    <location>
        <begin position="3"/>
        <end position="69"/>
    </location>
</feature>
<evidence type="ECO:0000313" key="4">
    <source>
        <dbReference type="Ensembl" id="ENSSSCP00025019117.1"/>
    </source>
</evidence>
<dbReference type="CDD" id="cd06257">
    <property type="entry name" value="DnaJ"/>
    <property type="match status" value="1"/>
</dbReference>
<evidence type="ECO:0000256" key="1">
    <source>
        <dbReference type="ARBA" id="ARBA00023186"/>
    </source>
</evidence>
<feature type="compositionally biased region" description="Acidic residues" evidence="2">
    <location>
        <begin position="174"/>
        <end position="192"/>
    </location>
</feature>
<dbReference type="Proteomes" id="UP000694727">
    <property type="component" value="Unplaced"/>
</dbReference>
<dbReference type="InterPro" id="IPR043183">
    <property type="entry name" value="DNJB2/6-like"/>
</dbReference>
<dbReference type="FunFam" id="1.10.287.110:FF:000022">
    <property type="entry name" value="DnaJ homolog subfamily B member 6"/>
    <property type="match status" value="1"/>
</dbReference>
<dbReference type="Ensembl" id="ENSSSCT00025044884.1">
    <property type="protein sequence ID" value="ENSSSCP00025019117.1"/>
    <property type="gene ID" value="ENSSSCG00025032871.1"/>
</dbReference>
<dbReference type="PROSITE" id="PS50076">
    <property type="entry name" value="DNAJ_2"/>
    <property type="match status" value="1"/>
</dbReference>
<dbReference type="PRINTS" id="PR00625">
    <property type="entry name" value="JDOMAIN"/>
</dbReference>
<dbReference type="PANTHER" id="PTHR45168:SF4">
    <property type="entry name" value="SIMILAR TO DNAJ HOMOLOG SUBFAMILY B MEMBER 6 (HEAT SHOCK PROTEIN J2) (HSJ-2) (MRJ) (MDJ4)"/>
    <property type="match status" value="1"/>
</dbReference>
<dbReference type="GO" id="GO:0051082">
    <property type="term" value="F:unfolded protein binding"/>
    <property type="evidence" value="ECO:0007669"/>
    <property type="project" value="InterPro"/>
</dbReference>
<dbReference type="InterPro" id="IPR001623">
    <property type="entry name" value="DnaJ_domain"/>
</dbReference>